<dbReference type="GO" id="GO:0008168">
    <property type="term" value="F:methyltransferase activity"/>
    <property type="evidence" value="ECO:0007669"/>
    <property type="project" value="UniProtKB-KW"/>
</dbReference>
<accession>A0A8D8Z048</accession>
<evidence type="ECO:0000313" key="2">
    <source>
        <dbReference type="EMBL" id="CAG6738288.1"/>
    </source>
</evidence>
<dbReference type="GO" id="GO:0003676">
    <property type="term" value="F:nucleic acid binding"/>
    <property type="evidence" value="ECO:0007669"/>
    <property type="project" value="InterPro"/>
</dbReference>
<dbReference type="EMBL" id="HBUF01407127">
    <property type="protein sequence ID" value="CAG6738288.1"/>
    <property type="molecule type" value="Transcribed_RNA"/>
</dbReference>
<dbReference type="Gene3D" id="3.30.420.10">
    <property type="entry name" value="Ribonuclease H-like superfamily/Ribonuclease H"/>
    <property type="match status" value="1"/>
</dbReference>
<dbReference type="PANTHER" id="PTHR47326:SF1">
    <property type="entry name" value="HTH PSQ-TYPE DOMAIN-CONTAINING PROTEIN"/>
    <property type="match status" value="1"/>
</dbReference>
<feature type="domain" description="DUF4817" evidence="1">
    <location>
        <begin position="6"/>
        <end position="54"/>
    </location>
</feature>
<dbReference type="EMBL" id="HBUF01407128">
    <property type="protein sequence ID" value="CAG6738289.1"/>
    <property type="molecule type" value="Transcribed_RNA"/>
</dbReference>
<keyword evidence="2" id="KW-0489">Methyltransferase</keyword>
<proteinExistence type="predicted"/>
<dbReference type="GO" id="GO:0032259">
    <property type="term" value="P:methylation"/>
    <property type="evidence" value="ECO:0007669"/>
    <property type="project" value="UniProtKB-KW"/>
</dbReference>
<keyword evidence="2" id="KW-0808">Transferase</keyword>
<dbReference type="InterPro" id="IPR032135">
    <property type="entry name" value="DUF4817"/>
</dbReference>
<sequence length="353" mass="41370">MAARTNEDKVEIIFLYGRALKNAQETTRLYNELYPERPVCVSYVTRLVKKFKTTFSVKDAPRSGRPSVDENVELDILLDIQETPRQSIRDLSKEHDVSYNKVQKLLKVNKFHPYKVQLIHALNEDDPDRRVQFCDQMLGMIQENNNIVEQICFSDESTFFLNGSLHRHNCRYWSTENNHVTRVNHTQYPVKINVWAGILGDHIVGPFFIEENLTGNLYLELLEQTIIPNIIEIVGNNAEEFDPIFQQDGAPPHFARQVRDFLNIQFRMWIGRRGHIEWPPRSPDLTPLDFFLWGYLKSKVYETPPNDIQDLKNRITNACRTITPGMLRNVRQEFVNRLHICREQAGSQFEQLL</sequence>
<dbReference type="Pfam" id="PF16087">
    <property type="entry name" value="DUF4817"/>
    <property type="match status" value="1"/>
</dbReference>
<organism evidence="2">
    <name type="scientific">Cacopsylla melanoneura</name>
    <dbReference type="NCBI Taxonomy" id="428564"/>
    <lineage>
        <taxon>Eukaryota</taxon>
        <taxon>Metazoa</taxon>
        <taxon>Ecdysozoa</taxon>
        <taxon>Arthropoda</taxon>
        <taxon>Hexapoda</taxon>
        <taxon>Insecta</taxon>
        <taxon>Pterygota</taxon>
        <taxon>Neoptera</taxon>
        <taxon>Paraneoptera</taxon>
        <taxon>Hemiptera</taxon>
        <taxon>Sternorrhyncha</taxon>
        <taxon>Psylloidea</taxon>
        <taxon>Psyllidae</taxon>
        <taxon>Psyllinae</taxon>
        <taxon>Cacopsylla</taxon>
    </lineage>
</organism>
<dbReference type="InterPro" id="IPR036397">
    <property type="entry name" value="RNaseH_sf"/>
</dbReference>
<dbReference type="PANTHER" id="PTHR47326">
    <property type="entry name" value="TRANSPOSABLE ELEMENT TC3 TRANSPOSASE-LIKE PROTEIN"/>
    <property type="match status" value="1"/>
</dbReference>
<protein>
    <submittedName>
        <fullName evidence="2">Histone-lysine N-methyltransferase SETMAR</fullName>
    </submittedName>
</protein>
<dbReference type="AlphaFoldDB" id="A0A8D8Z048"/>
<evidence type="ECO:0000259" key="1">
    <source>
        <dbReference type="Pfam" id="PF16087"/>
    </source>
</evidence>
<name>A0A8D8Z048_9HEMI</name>
<reference evidence="2" key="1">
    <citation type="submission" date="2021-05" db="EMBL/GenBank/DDBJ databases">
        <authorList>
            <person name="Alioto T."/>
            <person name="Alioto T."/>
            <person name="Gomez Garrido J."/>
        </authorList>
    </citation>
    <scope>NUCLEOTIDE SEQUENCE</scope>
</reference>